<evidence type="ECO:0000259" key="5">
    <source>
        <dbReference type="Pfam" id="PF00496"/>
    </source>
</evidence>
<comment type="similarity">
    <text evidence="2">Belongs to the bacterial solute-binding protein 5 family.</text>
</comment>
<name>A0ABV5Y8Q7_9ACTN</name>
<dbReference type="Proteomes" id="UP001589627">
    <property type="component" value="Unassembled WGS sequence"/>
</dbReference>
<evidence type="ECO:0000256" key="4">
    <source>
        <dbReference type="ARBA" id="ARBA00022729"/>
    </source>
</evidence>
<keyword evidence="7" id="KW-1185">Reference proteome</keyword>
<proteinExistence type="inferred from homology"/>
<keyword evidence="4" id="KW-0732">Signal</keyword>
<reference evidence="6 7" key="1">
    <citation type="submission" date="2024-09" db="EMBL/GenBank/DDBJ databases">
        <authorList>
            <person name="Sun Q."/>
            <person name="Mori K."/>
        </authorList>
    </citation>
    <scope>NUCLEOTIDE SEQUENCE [LARGE SCALE GENOMIC DNA]</scope>
    <source>
        <strain evidence="6 7">TBRC 0563</strain>
    </source>
</reference>
<dbReference type="Gene3D" id="3.40.190.10">
    <property type="entry name" value="Periplasmic binding protein-like II"/>
    <property type="match status" value="1"/>
</dbReference>
<organism evidence="6 7">
    <name type="scientific">Actinoallomurus acaciae</name>
    <dbReference type="NCBI Taxonomy" id="502577"/>
    <lineage>
        <taxon>Bacteria</taxon>
        <taxon>Bacillati</taxon>
        <taxon>Actinomycetota</taxon>
        <taxon>Actinomycetes</taxon>
        <taxon>Streptosporangiales</taxon>
        <taxon>Thermomonosporaceae</taxon>
        <taxon>Actinoallomurus</taxon>
    </lineage>
</organism>
<dbReference type="InterPro" id="IPR039424">
    <property type="entry name" value="SBP_5"/>
</dbReference>
<sequence>MSGASLTVGIGAAPGNLDPQRSVNGPNLLLGIFAYDTPVTLLDSGRPAPQVVTSWKPGKRSYSLTVRPGVTCSDGSPMDAKTVADNINYVADPKHGSPMAGVAVPSGATAKSDAAGVVHVSLPSDAPFFMQNLAELPLVCQAGLRNRKMLAGASSGSGPYVLSKAVPGDNFTYTLRKGYTWGPNGASTSAVGMPEKLTFKVVTSPTTTANLLLNGQLNISQISGSDTTRLKSAGVFSAGSQFIGQELAFNESRGEAGSDVAVRRALIADLDLTDLAKVDSGGGGKRANGLIADPKICAGDTMTGSVPNFDPNQAKAMLDQAGWVAGPGGIRHKDGAALSISLIFANEEPTTAATAEYIATQWKKLGVDVKLNEQSFDQTSAVVFGKGAWGATLIGLGVSNPATLVPFFSSPSPTAGNNFGHFANAQYDDLVRKAASQDGTAGCPDWNAAESALFKDADITPISTKPLLYWGKKAKFQVIAHVLIPTSIRALAG</sequence>
<dbReference type="InterPro" id="IPR000914">
    <property type="entry name" value="SBP_5_dom"/>
</dbReference>
<dbReference type="PIRSF" id="PIRSF002741">
    <property type="entry name" value="MppA"/>
    <property type="match status" value="1"/>
</dbReference>
<dbReference type="RefSeq" id="WP_378195449.1">
    <property type="nucleotide sequence ID" value="NZ_JBHLZP010000017.1"/>
</dbReference>
<dbReference type="Pfam" id="PF00496">
    <property type="entry name" value="SBP_bac_5"/>
    <property type="match status" value="1"/>
</dbReference>
<comment type="caution">
    <text evidence="6">The sequence shown here is derived from an EMBL/GenBank/DDBJ whole genome shotgun (WGS) entry which is preliminary data.</text>
</comment>
<dbReference type="EMBL" id="JBHLZP010000017">
    <property type="protein sequence ID" value="MFB9831413.1"/>
    <property type="molecule type" value="Genomic_DNA"/>
</dbReference>
<evidence type="ECO:0000256" key="1">
    <source>
        <dbReference type="ARBA" id="ARBA00004196"/>
    </source>
</evidence>
<gene>
    <name evidence="6" type="ORF">ACFFNX_04335</name>
</gene>
<protein>
    <submittedName>
        <fullName evidence="6">ABC transporter substrate-binding protein</fullName>
    </submittedName>
</protein>
<evidence type="ECO:0000313" key="6">
    <source>
        <dbReference type="EMBL" id="MFB9831413.1"/>
    </source>
</evidence>
<dbReference type="PANTHER" id="PTHR30290">
    <property type="entry name" value="PERIPLASMIC BINDING COMPONENT OF ABC TRANSPORTER"/>
    <property type="match status" value="1"/>
</dbReference>
<evidence type="ECO:0000313" key="7">
    <source>
        <dbReference type="Proteomes" id="UP001589627"/>
    </source>
</evidence>
<accession>A0ABV5Y8Q7</accession>
<dbReference type="PANTHER" id="PTHR30290:SF10">
    <property type="entry name" value="PERIPLASMIC OLIGOPEPTIDE-BINDING PROTEIN-RELATED"/>
    <property type="match status" value="1"/>
</dbReference>
<evidence type="ECO:0000256" key="3">
    <source>
        <dbReference type="ARBA" id="ARBA00022448"/>
    </source>
</evidence>
<comment type="subcellular location">
    <subcellularLocation>
        <location evidence="1">Cell envelope</location>
    </subcellularLocation>
</comment>
<dbReference type="SUPFAM" id="SSF53850">
    <property type="entry name" value="Periplasmic binding protein-like II"/>
    <property type="match status" value="1"/>
</dbReference>
<feature type="domain" description="Solute-binding protein family 5" evidence="5">
    <location>
        <begin position="47"/>
        <end position="403"/>
    </location>
</feature>
<dbReference type="InterPro" id="IPR030678">
    <property type="entry name" value="Peptide/Ni-bd"/>
</dbReference>
<dbReference type="Gene3D" id="3.10.105.10">
    <property type="entry name" value="Dipeptide-binding Protein, Domain 3"/>
    <property type="match status" value="1"/>
</dbReference>
<evidence type="ECO:0000256" key="2">
    <source>
        <dbReference type="ARBA" id="ARBA00005695"/>
    </source>
</evidence>
<keyword evidence="3" id="KW-0813">Transport</keyword>